<reference evidence="3" key="1">
    <citation type="submission" date="2022-07" db="EMBL/GenBank/DDBJ databases">
        <title>Prevotella copri.</title>
        <authorList>
            <person name="Yang C."/>
        </authorList>
    </citation>
    <scope>NUCLEOTIDE SEQUENCE</scope>
    <source>
        <strain evidence="3">HF88</strain>
    </source>
</reference>
<dbReference type="PANTHER" id="PTHR43300">
    <property type="entry name" value="ACETYLTRANSFERASE"/>
    <property type="match status" value="1"/>
</dbReference>
<dbReference type="GO" id="GO:0006535">
    <property type="term" value="P:cysteine biosynthetic process from serine"/>
    <property type="evidence" value="ECO:0007669"/>
    <property type="project" value="InterPro"/>
</dbReference>
<dbReference type="InterPro" id="IPR011004">
    <property type="entry name" value="Trimer_LpxA-like_sf"/>
</dbReference>
<dbReference type="EC" id="2.3.1.30" evidence="2"/>
<comment type="catalytic activity">
    <reaction evidence="2">
        <text>L-serine + acetyl-CoA = O-acetyl-L-serine + CoA</text>
        <dbReference type="Rhea" id="RHEA:24560"/>
        <dbReference type="ChEBI" id="CHEBI:33384"/>
        <dbReference type="ChEBI" id="CHEBI:57287"/>
        <dbReference type="ChEBI" id="CHEBI:57288"/>
        <dbReference type="ChEBI" id="CHEBI:58340"/>
        <dbReference type="EC" id="2.3.1.30"/>
    </reaction>
</comment>
<dbReference type="InterPro" id="IPR005881">
    <property type="entry name" value="Ser_O-AcTrfase"/>
</dbReference>
<proteinExistence type="inferred from homology"/>
<keyword evidence="2" id="KW-0012">Acyltransferase</keyword>
<dbReference type="PANTHER" id="PTHR43300:SF11">
    <property type="entry name" value="ACETYLTRANSFERASE RV3034C-RELATED"/>
    <property type="match status" value="1"/>
</dbReference>
<dbReference type="EMBL" id="JANDXR010000010">
    <property type="protein sequence ID" value="MCP9501730.1"/>
    <property type="molecule type" value="Genomic_DNA"/>
</dbReference>
<evidence type="ECO:0000256" key="2">
    <source>
        <dbReference type="PIRNR" id="PIRNR000441"/>
    </source>
</evidence>
<evidence type="ECO:0000256" key="1">
    <source>
        <dbReference type="ARBA" id="ARBA00007274"/>
    </source>
</evidence>
<comment type="similarity">
    <text evidence="1 2">Belongs to the transferase hexapeptide repeat family.</text>
</comment>
<organism evidence="3 4">
    <name type="scientific">Segatella copri</name>
    <dbReference type="NCBI Taxonomy" id="165179"/>
    <lineage>
        <taxon>Bacteria</taxon>
        <taxon>Pseudomonadati</taxon>
        <taxon>Bacteroidota</taxon>
        <taxon>Bacteroidia</taxon>
        <taxon>Bacteroidales</taxon>
        <taxon>Prevotellaceae</taxon>
        <taxon>Segatella</taxon>
    </lineage>
</organism>
<dbReference type="GO" id="GO:0005737">
    <property type="term" value="C:cytoplasm"/>
    <property type="evidence" value="ECO:0007669"/>
    <property type="project" value="InterPro"/>
</dbReference>
<dbReference type="GO" id="GO:0009001">
    <property type="term" value="F:serine O-acetyltransferase activity"/>
    <property type="evidence" value="ECO:0007669"/>
    <property type="project" value="UniProtKB-EC"/>
</dbReference>
<dbReference type="AlphaFoldDB" id="A0AAW5I2T0"/>
<dbReference type="InterPro" id="IPR001451">
    <property type="entry name" value="Hexapep"/>
</dbReference>
<dbReference type="SUPFAM" id="SSF51161">
    <property type="entry name" value="Trimeric LpxA-like enzymes"/>
    <property type="match status" value="1"/>
</dbReference>
<dbReference type="InterPro" id="IPR050179">
    <property type="entry name" value="Trans_hexapeptide_repeat"/>
</dbReference>
<name>A0AAW5I2T0_9BACT</name>
<evidence type="ECO:0000313" key="3">
    <source>
        <dbReference type="EMBL" id="MCP9501730.1"/>
    </source>
</evidence>
<dbReference type="Proteomes" id="UP001206014">
    <property type="component" value="Unassembled WGS sequence"/>
</dbReference>
<comment type="caution">
    <text evidence="3">The sequence shown here is derived from an EMBL/GenBank/DDBJ whole genome shotgun (WGS) entry which is preliminary data.</text>
</comment>
<keyword evidence="2" id="KW-0808">Transferase</keyword>
<protein>
    <recommendedName>
        <fullName evidence="2">Serine acetyltransferase</fullName>
        <ecNumber evidence="2">2.3.1.30</ecNumber>
    </recommendedName>
</protein>
<sequence>MERNLISGGAKSWIKILLNPRLCFTLNLRHYEYWANRKFRDPITVLMTIWHYFIHKHLSYKLGFTLYKNQFGPGLYIMHYGTIVVNPLCRIGINCNINADVNIGMGGSIIGNDCYISPGVKIVKPVHIGNHVVIGANAVVTKDIPDDCMVVGIPAKIIKRFDHNIQQWVKV</sequence>
<dbReference type="PIRSF" id="PIRSF000441">
    <property type="entry name" value="CysE"/>
    <property type="match status" value="1"/>
</dbReference>
<evidence type="ECO:0000313" key="4">
    <source>
        <dbReference type="Proteomes" id="UP001206014"/>
    </source>
</evidence>
<gene>
    <name evidence="3" type="ORF">NND11_09230</name>
</gene>
<dbReference type="RefSeq" id="WP_234564356.1">
    <property type="nucleotide sequence ID" value="NZ_JAJTTD010000010.1"/>
</dbReference>
<dbReference type="Pfam" id="PF00132">
    <property type="entry name" value="Hexapep"/>
    <property type="match status" value="1"/>
</dbReference>
<dbReference type="Gene3D" id="2.160.10.10">
    <property type="entry name" value="Hexapeptide repeat proteins"/>
    <property type="match status" value="1"/>
</dbReference>
<accession>A0AAW5I2T0</accession>